<dbReference type="InterPro" id="IPR015943">
    <property type="entry name" value="WD40/YVTN_repeat-like_dom_sf"/>
</dbReference>
<evidence type="ECO:0000256" key="8">
    <source>
        <dbReference type="SAM" id="MobiDB-lite"/>
    </source>
</evidence>
<dbReference type="PROSITE" id="PS50896">
    <property type="entry name" value="LISH"/>
    <property type="match status" value="1"/>
</dbReference>
<dbReference type="SMART" id="SM00320">
    <property type="entry name" value="WD40"/>
    <property type="match status" value="8"/>
</dbReference>
<keyword evidence="4" id="KW-0805">Transcription regulation</keyword>
<name>A0A2V0NTA9_9CHLO</name>
<comment type="caution">
    <text evidence="9">The sequence shown here is derived from an EMBL/GenBank/DDBJ whole genome shotgun (WGS) entry which is preliminary data.</text>
</comment>
<feature type="region of interest" description="Disordered" evidence="8">
    <location>
        <begin position="118"/>
        <end position="194"/>
    </location>
</feature>
<dbReference type="EMBL" id="BDRX01000020">
    <property type="protein sequence ID" value="GBF90918.1"/>
    <property type="molecule type" value="Genomic_DNA"/>
</dbReference>
<dbReference type="CDD" id="cd00200">
    <property type="entry name" value="WD40"/>
    <property type="match status" value="1"/>
</dbReference>
<dbReference type="OrthoDB" id="1367865at2759"/>
<evidence type="ECO:0000256" key="3">
    <source>
        <dbReference type="ARBA" id="ARBA00022737"/>
    </source>
</evidence>
<feature type="repeat" description="WD" evidence="7">
    <location>
        <begin position="384"/>
        <end position="416"/>
    </location>
</feature>
<dbReference type="SUPFAM" id="SSF50978">
    <property type="entry name" value="WD40 repeat-like"/>
    <property type="match status" value="1"/>
</dbReference>
<dbReference type="GO" id="GO:0006357">
    <property type="term" value="P:regulation of transcription by RNA polymerase II"/>
    <property type="evidence" value="ECO:0007669"/>
    <property type="project" value="TreeGrafter"/>
</dbReference>
<evidence type="ECO:0000256" key="1">
    <source>
        <dbReference type="ARBA" id="ARBA00004123"/>
    </source>
</evidence>
<dbReference type="Gene3D" id="2.130.10.10">
    <property type="entry name" value="YVTN repeat-like/Quinoprotein amine dehydrogenase"/>
    <property type="match status" value="1"/>
</dbReference>
<dbReference type="InterPro" id="IPR001680">
    <property type="entry name" value="WD40_rpt"/>
</dbReference>
<evidence type="ECO:0000256" key="5">
    <source>
        <dbReference type="ARBA" id="ARBA00023163"/>
    </source>
</evidence>
<reference evidence="9 10" key="1">
    <citation type="journal article" date="2018" name="Sci. Rep.">
        <title>Raphidocelis subcapitata (=Pseudokirchneriella subcapitata) provides an insight into genome evolution and environmental adaptations in the Sphaeropleales.</title>
        <authorList>
            <person name="Suzuki S."/>
            <person name="Yamaguchi H."/>
            <person name="Nakajima N."/>
            <person name="Kawachi M."/>
        </authorList>
    </citation>
    <scope>NUCLEOTIDE SEQUENCE [LARGE SCALE GENOMIC DNA]</scope>
    <source>
        <strain evidence="9 10">NIES-35</strain>
    </source>
</reference>
<dbReference type="InterPro" id="IPR036322">
    <property type="entry name" value="WD40_repeat_dom_sf"/>
</dbReference>
<dbReference type="SMART" id="SM00667">
    <property type="entry name" value="LisH"/>
    <property type="match status" value="1"/>
</dbReference>
<evidence type="ECO:0000313" key="9">
    <source>
        <dbReference type="EMBL" id="GBF90918.1"/>
    </source>
</evidence>
<dbReference type="PANTHER" id="PTHR22846">
    <property type="entry name" value="WD40 REPEAT PROTEIN"/>
    <property type="match status" value="1"/>
</dbReference>
<evidence type="ECO:0000256" key="4">
    <source>
        <dbReference type="ARBA" id="ARBA00023015"/>
    </source>
</evidence>
<dbReference type="PROSITE" id="PS00678">
    <property type="entry name" value="WD_REPEATS_1"/>
    <property type="match status" value="2"/>
</dbReference>
<comment type="subcellular location">
    <subcellularLocation>
        <location evidence="1">Nucleus</location>
    </subcellularLocation>
</comment>
<keyword evidence="5" id="KW-0804">Transcription</keyword>
<gene>
    <name evidence="9" type="ORF">Rsub_03773</name>
</gene>
<accession>A0A2V0NTA9</accession>
<dbReference type="Pfam" id="PF00400">
    <property type="entry name" value="WD40"/>
    <property type="match status" value="6"/>
</dbReference>
<keyword evidence="10" id="KW-1185">Reference proteome</keyword>
<dbReference type="InterPro" id="IPR020472">
    <property type="entry name" value="WD40_PAC1"/>
</dbReference>
<protein>
    <submittedName>
        <fullName evidence="9">Uncharacterized protein</fullName>
    </submittedName>
</protein>
<dbReference type="PROSITE" id="PS50294">
    <property type="entry name" value="WD_REPEATS_REGION"/>
    <property type="match status" value="5"/>
</dbReference>
<evidence type="ECO:0000313" key="10">
    <source>
        <dbReference type="Proteomes" id="UP000247498"/>
    </source>
</evidence>
<feature type="repeat" description="WD" evidence="7">
    <location>
        <begin position="260"/>
        <end position="291"/>
    </location>
</feature>
<dbReference type="InterPro" id="IPR019775">
    <property type="entry name" value="WD40_repeat_CS"/>
</dbReference>
<keyword evidence="6" id="KW-0539">Nucleus</keyword>
<dbReference type="PROSITE" id="PS50082">
    <property type="entry name" value="WD_REPEATS_2"/>
    <property type="match status" value="6"/>
</dbReference>
<keyword evidence="2 7" id="KW-0853">WD repeat</keyword>
<proteinExistence type="predicted"/>
<feature type="repeat" description="WD" evidence="7">
    <location>
        <begin position="301"/>
        <end position="342"/>
    </location>
</feature>
<dbReference type="GO" id="GO:0000118">
    <property type="term" value="C:histone deacetylase complex"/>
    <property type="evidence" value="ECO:0007669"/>
    <property type="project" value="TreeGrafter"/>
</dbReference>
<feature type="repeat" description="WD" evidence="7">
    <location>
        <begin position="486"/>
        <end position="527"/>
    </location>
</feature>
<dbReference type="PRINTS" id="PR00320">
    <property type="entry name" value="GPROTEINBRPT"/>
</dbReference>
<dbReference type="FunCoup" id="A0A2V0NTA9">
    <property type="interactions" value="1523"/>
</dbReference>
<feature type="compositionally biased region" description="Low complexity" evidence="8">
    <location>
        <begin position="118"/>
        <end position="127"/>
    </location>
</feature>
<dbReference type="FunFam" id="2.130.10.10:FF:000218">
    <property type="entry name" value="WD40 repeat-containing protein HOS15"/>
    <property type="match status" value="1"/>
</dbReference>
<dbReference type="Gene3D" id="1.20.960.30">
    <property type="match status" value="1"/>
</dbReference>
<feature type="repeat" description="WD" evidence="7">
    <location>
        <begin position="426"/>
        <end position="476"/>
    </location>
</feature>
<dbReference type="InterPro" id="IPR006594">
    <property type="entry name" value="LisH"/>
</dbReference>
<dbReference type="InParanoid" id="A0A2V0NTA9"/>
<feature type="compositionally biased region" description="Basic and acidic residues" evidence="8">
    <location>
        <begin position="252"/>
        <end position="267"/>
    </location>
</feature>
<keyword evidence="3" id="KW-0677">Repeat</keyword>
<dbReference type="STRING" id="307507.A0A2V0NTA9"/>
<feature type="repeat" description="WD" evidence="7">
    <location>
        <begin position="208"/>
        <end position="249"/>
    </location>
</feature>
<evidence type="ECO:0000256" key="6">
    <source>
        <dbReference type="ARBA" id="ARBA00023242"/>
    </source>
</evidence>
<dbReference type="AlphaFoldDB" id="A0A2V0NTA9"/>
<dbReference type="PANTHER" id="PTHR22846:SF2">
    <property type="entry name" value="F-BOX-LIKE_WD REPEAT-CONTAINING PROTEIN EBI"/>
    <property type="match status" value="1"/>
</dbReference>
<dbReference type="InterPro" id="IPR045183">
    <property type="entry name" value="Ebi-like"/>
</dbReference>
<feature type="region of interest" description="Disordered" evidence="8">
    <location>
        <begin position="238"/>
        <end position="267"/>
    </location>
</feature>
<dbReference type="Pfam" id="PF08513">
    <property type="entry name" value="LisH"/>
    <property type="match status" value="1"/>
</dbReference>
<dbReference type="Proteomes" id="UP000247498">
    <property type="component" value="Unassembled WGS sequence"/>
</dbReference>
<sequence length="562" mass="59585">MASRNGGASAQGAFTLSSDEVNYLVYRYLQEAGFHHASFTFAHESQVHRSPIDPNLVPAGALVAFIQKGMQYMELEANVEDGVIEGDFSMLSPKELMTKDIDELRQLVVERREKAAERAAAGANAKGGPRKRDRGGGGSSVKEERQQQQQQQGAGPQGGQQQRDKGSRDREKGDEPSAKGSGQGNGPAPMDEDGGAIASVEVAGVTTLSGHDGEVFTCAFSPADPLVASGSGDATARIWDLSSPSPSGSARVLDHPPGDDSSKGKDVTTLEWNPDGSLLATGAYDGRARVWTKEGKLKVTLERHTGPVFALRWNKRGDLLLTSSADESTVVWDVAAGSVRQQFSFHGAAVLDADWRNAAMFATCSSDNSIHLCKLGSASAVKTWTGHTNEVNAVRWDPSGRLLASCSDDATAKLWQPGRDAPVHSLTDHAKEVYTLKWSPTGPGSANPGLPPALATASFDGTAKIWDPARGACLHTLKHYSDPDRGRAGDHSVYSVAWAPGGRLLATGSIDGAVRIWSVADGALLRTHNAAGGVFEVCWDKAGTRLAVSTNAKVAHVLELRY</sequence>
<evidence type="ECO:0000256" key="7">
    <source>
        <dbReference type="PROSITE-ProRule" id="PRU00221"/>
    </source>
</evidence>
<evidence type="ECO:0000256" key="2">
    <source>
        <dbReference type="ARBA" id="ARBA00022574"/>
    </source>
</evidence>
<organism evidence="9 10">
    <name type="scientific">Raphidocelis subcapitata</name>
    <dbReference type="NCBI Taxonomy" id="307507"/>
    <lineage>
        <taxon>Eukaryota</taxon>
        <taxon>Viridiplantae</taxon>
        <taxon>Chlorophyta</taxon>
        <taxon>core chlorophytes</taxon>
        <taxon>Chlorophyceae</taxon>
        <taxon>CS clade</taxon>
        <taxon>Sphaeropleales</taxon>
        <taxon>Selenastraceae</taxon>
        <taxon>Raphidocelis</taxon>
    </lineage>
</organism>
<dbReference type="FunFam" id="1.20.960.30:FF:000001">
    <property type="entry name" value="F-box-like/WD repeat-containing protein TBL1XR1"/>
    <property type="match status" value="1"/>
</dbReference>
<dbReference type="GO" id="GO:0003714">
    <property type="term" value="F:transcription corepressor activity"/>
    <property type="evidence" value="ECO:0007669"/>
    <property type="project" value="InterPro"/>
</dbReference>
<feature type="compositionally biased region" description="Basic and acidic residues" evidence="8">
    <location>
        <begin position="162"/>
        <end position="177"/>
    </location>
</feature>